<gene>
    <name evidence="2" type="ORF">CW360_08015</name>
</gene>
<keyword evidence="1" id="KW-0812">Transmembrane</keyword>
<feature type="transmembrane region" description="Helical" evidence="1">
    <location>
        <begin position="20"/>
        <end position="46"/>
    </location>
</feature>
<proteinExistence type="predicted"/>
<evidence type="ECO:0000256" key="1">
    <source>
        <dbReference type="SAM" id="Phobius"/>
    </source>
</evidence>
<protein>
    <submittedName>
        <fullName evidence="2">Uncharacterized protein</fullName>
    </submittedName>
</protein>
<accession>A0A2I0CQH4</accession>
<evidence type="ECO:0000313" key="2">
    <source>
        <dbReference type="EMBL" id="PKF71394.1"/>
    </source>
</evidence>
<reference evidence="3" key="1">
    <citation type="submission" date="2017-12" db="EMBL/GenBank/DDBJ databases">
        <authorList>
            <person name="Yu X.-Y."/>
        </authorList>
    </citation>
    <scope>NUCLEOTIDE SEQUENCE [LARGE SCALE GENOMIC DNA]</scope>
    <source>
        <strain evidence="3">ZYSR67-Z</strain>
    </source>
</reference>
<dbReference type="RefSeq" id="WP_101193341.1">
    <property type="nucleotide sequence ID" value="NZ_PIYS01000014.1"/>
</dbReference>
<evidence type="ECO:0000313" key="3">
    <source>
        <dbReference type="Proteomes" id="UP000242861"/>
    </source>
</evidence>
<dbReference type="EMBL" id="PIYS01000014">
    <property type="protein sequence ID" value="PKF71394.1"/>
    <property type="molecule type" value="Genomic_DNA"/>
</dbReference>
<dbReference type="Proteomes" id="UP000242861">
    <property type="component" value="Unassembled WGS sequence"/>
</dbReference>
<name>A0A2I0CQH4_9PSED</name>
<comment type="caution">
    <text evidence="2">The sequence shown here is derived from an EMBL/GenBank/DDBJ whole genome shotgun (WGS) entry which is preliminary data.</text>
</comment>
<organism evidence="2 3">
    <name type="scientific">Pseudomonas fluvialis</name>
    <dbReference type="NCBI Taxonomy" id="1793966"/>
    <lineage>
        <taxon>Bacteria</taxon>
        <taxon>Pseudomonadati</taxon>
        <taxon>Pseudomonadota</taxon>
        <taxon>Gammaproteobacteria</taxon>
        <taxon>Pseudomonadales</taxon>
        <taxon>Pseudomonadaceae</taxon>
        <taxon>Pseudomonas</taxon>
    </lineage>
</organism>
<sequence>MKSNNGFNPRCLRQHTVRCWPLRLLTHALLLGGLLLTGLAGFSVWPYRTTPAADMEQAIAYLAGAGLLLASAWLVRRRQGRRLQHNSLVLDPRLLKKGR</sequence>
<keyword evidence="1" id="KW-0472">Membrane</keyword>
<feature type="transmembrane region" description="Helical" evidence="1">
    <location>
        <begin position="58"/>
        <end position="75"/>
    </location>
</feature>
<keyword evidence="1" id="KW-1133">Transmembrane helix</keyword>
<dbReference type="AlphaFoldDB" id="A0A2I0CQH4"/>